<reference evidence="2 3" key="1">
    <citation type="submission" date="2019-05" db="EMBL/GenBank/DDBJ databases">
        <title>Complete genome sequencing of Anaerostipes rhamnosivorans.</title>
        <authorList>
            <person name="Bui T.P.N."/>
            <person name="de Vos W.M."/>
        </authorList>
    </citation>
    <scope>NUCLEOTIDE SEQUENCE [LARGE SCALE GENOMIC DNA]</scope>
    <source>
        <strain evidence="2 3">1y2</strain>
    </source>
</reference>
<dbReference type="AlphaFoldDB" id="A0A4P8IKB0"/>
<dbReference type="Proteomes" id="UP000298653">
    <property type="component" value="Chromosome"/>
</dbReference>
<dbReference type="RefSeq" id="WP_137328926.1">
    <property type="nucleotide sequence ID" value="NZ_CP040058.1"/>
</dbReference>
<evidence type="ECO:0000256" key="1">
    <source>
        <dbReference type="SAM" id="Phobius"/>
    </source>
</evidence>
<feature type="transmembrane region" description="Helical" evidence="1">
    <location>
        <begin position="19"/>
        <end position="39"/>
    </location>
</feature>
<protein>
    <submittedName>
        <fullName evidence="2">Uncharacterized protein</fullName>
    </submittedName>
</protein>
<keyword evidence="1" id="KW-0472">Membrane</keyword>
<dbReference type="OrthoDB" id="9778037at2"/>
<accession>A0A4P8IKB0</accession>
<evidence type="ECO:0000313" key="3">
    <source>
        <dbReference type="Proteomes" id="UP000298653"/>
    </source>
</evidence>
<evidence type="ECO:0000313" key="2">
    <source>
        <dbReference type="EMBL" id="QCP35579.1"/>
    </source>
</evidence>
<keyword evidence="1" id="KW-1133">Transmembrane helix</keyword>
<gene>
    <name evidence="2" type="ORF">AR1Y2_2125</name>
</gene>
<dbReference type="PANTHER" id="PTHR34351">
    <property type="entry name" value="SLR1927 PROTEIN-RELATED"/>
    <property type="match status" value="1"/>
</dbReference>
<keyword evidence="3" id="KW-1185">Reference proteome</keyword>
<dbReference type="EMBL" id="CP040058">
    <property type="protein sequence ID" value="QCP35579.1"/>
    <property type="molecule type" value="Genomic_DNA"/>
</dbReference>
<name>A0A4P8IKB0_9FIRM</name>
<keyword evidence="1" id="KW-0812">Transmembrane</keyword>
<sequence length="331" mass="38523">MIIGIIFLSMIYVILYQDIIGGCLLASLFVLVFISWWIVRRKASKLRVEVSLEPKAASRNDEILLKGVFTGIRCLDAVECEVTYQVRYWLMGRKKVIKEKFEYAGRGGEGFQIPLKFEHCDEVHITVAKIRIRDITGLFWAEKFVKSKAGVLIMPDAYPLGLMFDRVVEAKTKNQYEYDGLKEYHPGDKSSRIHWKLLAGKNLMMVKDLEDEKEEKLLIRLSLPDQEEAYDDFFTVFFSISKFFLEQEMPQTVCWGTREFYLERYQQYEELFGLMFASDFNEDSGDVESEGIHIFMKSSDTDFIYVETGSETNAVDRSVLEQGIYDLELFL</sequence>
<organism evidence="2 3">
    <name type="scientific">Anaerostipes rhamnosivorans</name>
    <dbReference type="NCBI Taxonomy" id="1229621"/>
    <lineage>
        <taxon>Bacteria</taxon>
        <taxon>Bacillati</taxon>
        <taxon>Bacillota</taxon>
        <taxon>Clostridia</taxon>
        <taxon>Lachnospirales</taxon>
        <taxon>Lachnospiraceae</taxon>
        <taxon>Anaerostipes</taxon>
    </lineage>
</organism>
<proteinExistence type="predicted"/>
<dbReference type="KEGG" id="arf:AR1Y2_2125"/>